<dbReference type="Gene3D" id="2.60.40.1190">
    <property type="match status" value="1"/>
</dbReference>
<protein>
    <submittedName>
        <fullName evidence="2">Carbohydrate-binding family 9-like protein</fullName>
    </submittedName>
</protein>
<dbReference type="CDD" id="cd09620">
    <property type="entry name" value="CBM9_like_3"/>
    <property type="match status" value="1"/>
</dbReference>
<feature type="domain" description="Carbohydrate-binding" evidence="1">
    <location>
        <begin position="55"/>
        <end position="206"/>
    </location>
</feature>
<dbReference type="EMBL" id="JBBUKT010000012">
    <property type="protein sequence ID" value="MEK7953637.1"/>
    <property type="molecule type" value="Genomic_DNA"/>
</dbReference>
<name>A0ABU9B0U1_9BACT</name>
<dbReference type="SUPFAM" id="SSF49344">
    <property type="entry name" value="CBD9-like"/>
    <property type="match status" value="1"/>
</dbReference>
<proteinExistence type="predicted"/>
<gene>
    <name evidence="2" type="ORF">WKV53_24185</name>
</gene>
<comment type="caution">
    <text evidence="2">The sequence shown here is derived from an EMBL/GenBank/DDBJ whole genome shotgun (WGS) entry which is preliminary data.</text>
</comment>
<dbReference type="PANTHER" id="PTHR35532">
    <property type="entry name" value="SIMILAR TO POLYHYDROXYALKANOATE DEPOLYMERASE"/>
    <property type="match status" value="1"/>
</dbReference>
<evidence type="ECO:0000313" key="3">
    <source>
        <dbReference type="Proteomes" id="UP001371305"/>
    </source>
</evidence>
<dbReference type="RefSeq" id="WP_341407402.1">
    <property type="nucleotide sequence ID" value="NZ_JBBUKT010000012.1"/>
</dbReference>
<dbReference type="PANTHER" id="PTHR35532:SF5">
    <property type="entry name" value="CARBOHYDRATE-BINDING DOMAIN-CONTAINING PROTEIN"/>
    <property type="match status" value="1"/>
</dbReference>
<sequence>MWHGRGVAGADHIGIVARSGLSPDVSMRFLLFLPLLAAADPLTYECRFSEAAPKVDGDLSDAAWEKVAWTSDFMDIRGKEQPAPRFRTRAKMLWTADGLHVAAEMVEPHVWGTLTEKNSIIFQDNDFEIFIDPDGDTLNYYEFEINTLGTIWELTLDKPYAKGGNAALGTNLPGLKSAVKINGTLNDPTDTDTGWSVEVFLPWKDLAKYTGKLPSPPNSGDTWRINFSRVEWIHSIKDGKYVRVPEHGTKIAEDNHPEDNWVWSPQGEIAMHIPERWGVLKFTK</sequence>
<dbReference type="Pfam" id="PF06452">
    <property type="entry name" value="CBM9_1"/>
    <property type="match status" value="1"/>
</dbReference>
<reference evidence="2 3" key="1">
    <citation type="submission" date="2024-04" db="EMBL/GenBank/DDBJ databases">
        <title>Luteolibacter sp. isolated from soil.</title>
        <authorList>
            <person name="An J."/>
        </authorList>
    </citation>
    <scope>NUCLEOTIDE SEQUENCE [LARGE SCALE GENOMIC DNA]</scope>
    <source>
        <strain evidence="2 3">Y139</strain>
    </source>
</reference>
<dbReference type="Proteomes" id="UP001371305">
    <property type="component" value="Unassembled WGS sequence"/>
</dbReference>
<dbReference type="InterPro" id="IPR010502">
    <property type="entry name" value="Carb-bd_dom_fam9"/>
</dbReference>
<evidence type="ECO:0000259" key="1">
    <source>
        <dbReference type="Pfam" id="PF06452"/>
    </source>
</evidence>
<organism evidence="2 3">
    <name type="scientific">Luteolibacter soli</name>
    <dbReference type="NCBI Taxonomy" id="3135280"/>
    <lineage>
        <taxon>Bacteria</taxon>
        <taxon>Pseudomonadati</taxon>
        <taxon>Verrucomicrobiota</taxon>
        <taxon>Verrucomicrobiia</taxon>
        <taxon>Verrucomicrobiales</taxon>
        <taxon>Verrucomicrobiaceae</taxon>
        <taxon>Luteolibacter</taxon>
    </lineage>
</organism>
<keyword evidence="3" id="KW-1185">Reference proteome</keyword>
<accession>A0ABU9B0U1</accession>
<evidence type="ECO:0000313" key="2">
    <source>
        <dbReference type="EMBL" id="MEK7953637.1"/>
    </source>
</evidence>